<dbReference type="PROSITE" id="PS01149">
    <property type="entry name" value="PSI_RSU"/>
    <property type="match status" value="1"/>
</dbReference>
<evidence type="ECO:0000256" key="1">
    <source>
        <dbReference type="ARBA" id="ARBA00008348"/>
    </source>
</evidence>
<dbReference type="EMBL" id="CP024161">
    <property type="protein sequence ID" value="ATP59451.1"/>
    <property type="molecule type" value="Genomic_DNA"/>
</dbReference>
<dbReference type="InterPro" id="IPR020094">
    <property type="entry name" value="TruA/RsuA/RluB/E/F_N"/>
</dbReference>
<proteinExistence type="inferred from homology"/>
<protein>
    <recommendedName>
        <fullName evidence="4">Pseudouridine synthase</fullName>
        <ecNumber evidence="4">5.4.99.-</ecNumber>
    </recommendedName>
</protein>
<dbReference type="PROSITE" id="PS50889">
    <property type="entry name" value="S4"/>
    <property type="match status" value="1"/>
</dbReference>
<dbReference type="CDD" id="cd02870">
    <property type="entry name" value="PseudoU_synth_RsuA_like"/>
    <property type="match status" value="1"/>
</dbReference>
<dbReference type="NCBIfam" id="TIGR00093">
    <property type="entry name" value="pseudouridine synthase"/>
    <property type="match status" value="1"/>
</dbReference>
<dbReference type="Gene3D" id="3.10.290.10">
    <property type="entry name" value="RNA-binding S4 domain"/>
    <property type="match status" value="1"/>
</dbReference>
<keyword evidence="2 4" id="KW-0413">Isomerase</keyword>
<dbReference type="InterPro" id="IPR050343">
    <property type="entry name" value="RsuA_PseudoU_synthase"/>
</dbReference>
<dbReference type="InterPro" id="IPR006145">
    <property type="entry name" value="PsdUridine_synth_RsuA/RluA"/>
</dbReference>
<keyword evidence="3" id="KW-0694">RNA-binding</keyword>
<dbReference type="EC" id="5.4.99.-" evidence="4"/>
<evidence type="ECO:0000256" key="4">
    <source>
        <dbReference type="RuleBase" id="RU003887"/>
    </source>
</evidence>
<dbReference type="PANTHER" id="PTHR47683">
    <property type="entry name" value="PSEUDOURIDINE SYNTHASE FAMILY PROTEIN-RELATED"/>
    <property type="match status" value="1"/>
</dbReference>
<dbReference type="InterPro" id="IPR000748">
    <property type="entry name" value="PsdUridine_synth_RsuA/RluB/E/F"/>
</dbReference>
<organism evidence="6 7">
    <name type="scientific">Mesomycoplasma dispar</name>
    <dbReference type="NCBI Taxonomy" id="86660"/>
    <lineage>
        <taxon>Bacteria</taxon>
        <taxon>Bacillati</taxon>
        <taxon>Mycoplasmatota</taxon>
        <taxon>Mycoplasmoidales</taxon>
        <taxon>Metamycoplasmataceae</taxon>
        <taxon>Mesomycoplasma</taxon>
    </lineage>
</organism>
<sequence>MKKIRIHKFLSEMGISSRRNSEKLILENRVKINGKIAKIGQTVTNSDIIELDGNKITKKPNIHWYALNKPKNYITTRFDPENRPTIMEFFDKNTYLFPVGRLDFQTTGLILVTNDGELCNKLLHPSFKIERKYFVETNFSLNDEEINFLNQNKIELDNVKSIQKIKKISSRKYIATVWQGSNHHIKKIFGTFNKKVVKLKRISFANIELGELKPGKWRKLTEKEIEMLKKLVE</sequence>
<dbReference type="Pfam" id="PF00849">
    <property type="entry name" value="PseudoU_synth_2"/>
    <property type="match status" value="1"/>
</dbReference>
<name>A0ABN5DT65_9BACT</name>
<evidence type="ECO:0000256" key="2">
    <source>
        <dbReference type="ARBA" id="ARBA00023235"/>
    </source>
</evidence>
<feature type="domain" description="RNA-binding S4" evidence="5">
    <location>
        <begin position="4"/>
        <end position="62"/>
    </location>
</feature>
<dbReference type="SMART" id="SM00363">
    <property type="entry name" value="S4"/>
    <property type="match status" value="1"/>
</dbReference>
<dbReference type="Gene3D" id="3.30.70.580">
    <property type="entry name" value="Pseudouridine synthase I, catalytic domain, N-terminal subdomain"/>
    <property type="match status" value="1"/>
</dbReference>
<evidence type="ECO:0000256" key="3">
    <source>
        <dbReference type="PROSITE-ProRule" id="PRU00182"/>
    </source>
</evidence>
<dbReference type="PANTHER" id="PTHR47683:SF2">
    <property type="entry name" value="RNA-BINDING S4 DOMAIN-CONTAINING PROTEIN"/>
    <property type="match status" value="1"/>
</dbReference>
<dbReference type="InterPro" id="IPR036986">
    <property type="entry name" value="S4_RNA-bd_sf"/>
</dbReference>
<dbReference type="InterPro" id="IPR042092">
    <property type="entry name" value="PsdUridine_s_RsuA/RluB/E/F_cat"/>
</dbReference>
<evidence type="ECO:0000313" key="6">
    <source>
        <dbReference type="EMBL" id="ATP59451.1"/>
    </source>
</evidence>
<dbReference type="SUPFAM" id="SSF55174">
    <property type="entry name" value="Alpha-L RNA-binding motif"/>
    <property type="match status" value="1"/>
</dbReference>
<evidence type="ECO:0000259" key="5">
    <source>
        <dbReference type="SMART" id="SM00363"/>
    </source>
</evidence>
<dbReference type="InterPro" id="IPR002942">
    <property type="entry name" value="S4_RNA-bd"/>
</dbReference>
<evidence type="ECO:0000313" key="7">
    <source>
        <dbReference type="Proteomes" id="UP000224629"/>
    </source>
</evidence>
<dbReference type="Proteomes" id="UP000224629">
    <property type="component" value="Chromosome"/>
</dbReference>
<dbReference type="SUPFAM" id="SSF55120">
    <property type="entry name" value="Pseudouridine synthase"/>
    <property type="match status" value="1"/>
</dbReference>
<accession>A0ABN5DT65</accession>
<comment type="similarity">
    <text evidence="1 4">Belongs to the pseudouridine synthase RsuA family.</text>
</comment>
<reference evidence="6" key="1">
    <citation type="submission" date="2017-10" db="EMBL/GenBank/DDBJ databases">
        <title>Genome-wide analysis of the first isolated strain mycoplasma dispar GS01.</title>
        <authorList>
            <person name="Hao H."/>
            <person name="Chen S."/>
            <person name="Zhao P."/>
            <person name="Chu Y."/>
            <person name="Liu Y."/>
        </authorList>
    </citation>
    <scope>NUCLEOTIDE SEQUENCE [LARGE SCALE GENOMIC DNA]</scope>
    <source>
        <strain evidence="6">GS01</strain>
    </source>
</reference>
<gene>
    <name evidence="6" type="ORF">CSW10_00530</name>
</gene>
<dbReference type="CDD" id="cd00165">
    <property type="entry name" value="S4"/>
    <property type="match status" value="1"/>
</dbReference>
<dbReference type="InterPro" id="IPR020103">
    <property type="entry name" value="PsdUridine_synth_cat_dom_sf"/>
</dbReference>
<dbReference type="RefSeq" id="WP_099451767.1">
    <property type="nucleotide sequence ID" value="NZ_CP024161.1"/>
</dbReference>
<keyword evidence="7" id="KW-1185">Reference proteome</keyword>
<dbReference type="Pfam" id="PF01479">
    <property type="entry name" value="S4"/>
    <property type="match status" value="1"/>
</dbReference>
<dbReference type="Gene3D" id="3.30.70.1560">
    <property type="entry name" value="Alpha-L RNA-binding motif"/>
    <property type="match status" value="1"/>
</dbReference>
<dbReference type="InterPro" id="IPR018496">
    <property type="entry name" value="PsdUridine_synth_RsuA/RluB_CS"/>
</dbReference>